<reference evidence="1" key="1">
    <citation type="submission" date="2017-02" db="UniProtKB">
        <authorList>
            <consortium name="WormBaseParasite"/>
        </authorList>
    </citation>
    <scope>IDENTIFICATION</scope>
</reference>
<dbReference type="GO" id="GO:0030327">
    <property type="term" value="P:prenylated protein catabolic process"/>
    <property type="evidence" value="ECO:0007669"/>
    <property type="project" value="TreeGrafter"/>
</dbReference>
<proteinExistence type="predicted"/>
<dbReference type="WBParaSite" id="BTMF_0000159101-mRNA-1">
    <property type="protein sequence ID" value="BTMF_0000159101-mRNA-1"/>
    <property type="gene ID" value="BTMF_0000159101"/>
</dbReference>
<dbReference type="PANTHER" id="PTHR15944">
    <property type="entry name" value="FARNESYLCYSTEINE LYASE"/>
    <property type="match status" value="1"/>
</dbReference>
<dbReference type="PANTHER" id="PTHR15944:SF0">
    <property type="entry name" value="PRENYLCYSTEINE LYASE DOMAIN-CONTAINING PROTEIN"/>
    <property type="match status" value="1"/>
</dbReference>
<dbReference type="AlphaFoldDB" id="A0A0R3Q5J6"/>
<name>A0A0R3Q5J6_9BILA</name>
<accession>A0A0R3Q5J6</accession>
<dbReference type="InterPro" id="IPR017046">
    <property type="entry name" value="Prenylcysteine_Oxase1"/>
</dbReference>
<evidence type="ECO:0000313" key="1">
    <source>
        <dbReference type="WBParaSite" id="BTMF_0000159101-mRNA-1"/>
    </source>
</evidence>
<organism evidence="1">
    <name type="scientific">Brugia timori</name>
    <dbReference type="NCBI Taxonomy" id="42155"/>
    <lineage>
        <taxon>Eukaryota</taxon>
        <taxon>Metazoa</taxon>
        <taxon>Ecdysozoa</taxon>
        <taxon>Nematoda</taxon>
        <taxon>Chromadorea</taxon>
        <taxon>Rhabditida</taxon>
        <taxon>Spirurina</taxon>
        <taxon>Spiruromorpha</taxon>
        <taxon>Filarioidea</taxon>
        <taxon>Onchocercidae</taxon>
        <taxon>Brugia</taxon>
    </lineage>
</organism>
<sequence length="119" mass="13505">LVEYCGASSAYFLRTLAPLDINIEIHLFNQGTIGGRLTTIQMPYSDQKRIFEAGGSVLHPANLYFKNWMENFGNLILLLDYIRMKKKGCCEHVEWSGICLSGKFMVYGQILSTAKKICF</sequence>
<dbReference type="GO" id="GO:0001735">
    <property type="term" value="F:prenylcysteine oxidase activity"/>
    <property type="evidence" value="ECO:0007669"/>
    <property type="project" value="InterPro"/>
</dbReference>
<protein>
    <submittedName>
        <fullName evidence="1">Amine oxidase</fullName>
    </submittedName>
</protein>
<dbReference type="STRING" id="42155.A0A0R3Q5J6"/>